<feature type="domain" description="ATPase BadF/BadG/BcrA/BcrD type" evidence="1">
    <location>
        <begin position="9"/>
        <end position="245"/>
    </location>
</feature>
<comment type="caution">
    <text evidence="2">The sequence shown here is derived from an EMBL/GenBank/DDBJ whole genome shotgun (WGS) entry which is preliminary data.</text>
</comment>
<organism evidence="2 3">
    <name type="scientific">Paracoccus albicereus</name>
    <dbReference type="NCBI Taxonomy" id="2922394"/>
    <lineage>
        <taxon>Bacteria</taxon>
        <taxon>Pseudomonadati</taxon>
        <taxon>Pseudomonadota</taxon>
        <taxon>Alphaproteobacteria</taxon>
        <taxon>Rhodobacterales</taxon>
        <taxon>Paracoccaceae</taxon>
        <taxon>Paracoccus</taxon>
    </lineage>
</organism>
<evidence type="ECO:0000313" key="2">
    <source>
        <dbReference type="EMBL" id="MCQ0970873.1"/>
    </source>
</evidence>
<dbReference type="Proteomes" id="UP001203945">
    <property type="component" value="Unassembled WGS sequence"/>
</dbReference>
<dbReference type="CDD" id="cd24082">
    <property type="entry name" value="ASKHA_NBD_GspK-like"/>
    <property type="match status" value="1"/>
</dbReference>
<dbReference type="PANTHER" id="PTHR43190:SF3">
    <property type="entry name" value="N-ACETYL-D-GLUCOSAMINE KINASE"/>
    <property type="match status" value="1"/>
</dbReference>
<dbReference type="RefSeq" id="WP_255329879.1">
    <property type="nucleotide sequence ID" value="NZ_JAKZEU010000003.1"/>
</dbReference>
<evidence type="ECO:0000313" key="3">
    <source>
        <dbReference type="Proteomes" id="UP001203945"/>
    </source>
</evidence>
<dbReference type="Gene3D" id="3.30.420.40">
    <property type="match status" value="2"/>
</dbReference>
<dbReference type="Pfam" id="PF01869">
    <property type="entry name" value="BcrAD_BadFG"/>
    <property type="match status" value="1"/>
</dbReference>
<protein>
    <submittedName>
        <fullName evidence="2">ATPase</fullName>
    </submittedName>
</protein>
<dbReference type="InterPro" id="IPR043129">
    <property type="entry name" value="ATPase_NBD"/>
</dbReference>
<dbReference type="InterPro" id="IPR002731">
    <property type="entry name" value="ATPase_BadF"/>
</dbReference>
<dbReference type="InterPro" id="IPR052519">
    <property type="entry name" value="Euk-type_GlcNAc_Kinase"/>
</dbReference>
<accession>A0ABT1MRE2</accession>
<dbReference type="SUPFAM" id="SSF53067">
    <property type="entry name" value="Actin-like ATPase domain"/>
    <property type="match status" value="2"/>
</dbReference>
<gene>
    <name evidence="2" type="ORF">MLD63_10595</name>
</gene>
<keyword evidence="3" id="KW-1185">Reference proteome</keyword>
<dbReference type="EMBL" id="JAKZEU010000003">
    <property type="protein sequence ID" value="MCQ0970873.1"/>
    <property type="molecule type" value="Genomic_DNA"/>
</dbReference>
<evidence type="ECO:0000259" key="1">
    <source>
        <dbReference type="Pfam" id="PF01869"/>
    </source>
</evidence>
<dbReference type="PANTHER" id="PTHR43190">
    <property type="entry name" value="N-ACETYL-D-GLUCOSAMINE KINASE"/>
    <property type="match status" value="1"/>
</dbReference>
<reference evidence="2 3" key="1">
    <citation type="submission" date="2022-03" db="EMBL/GenBank/DDBJ databases">
        <authorList>
            <person name="He Y."/>
        </authorList>
    </citation>
    <scope>NUCLEOTIDE SEQUENCE [LARGE SCALE GENOMIC DNA]</scope>
    <source>
        <strain evidence="2 3">TK19116</strain>
    </source>
</reference>
<sequence>MSGPTDYYLGVDGGGTGCRALLCDAAGREIGEGRGGPANVNSDRGSALSAILDASSQALDGIAPERVTAVLGLAGAEVSSARDWLVAELPFGRAQVVQDAVIATAGALGDRDGIVATLGTGSVFSRQLGGAFRLIGGRGPVLGDEAGGSWLGRQLLSRVLRAADGHAAITPLAQRLLDRMGGVPGIVTFASRARPSDFGGLVADILAATDDPLAAALLAEADTHVAAAIGLLQQTETLPVAFVGGLGPIYQARLAGRWPIVAPLASPLHGAVQMARAMVAA</sequence>
<proteinExistence type="predicted"/>
<name>A0ABT1MRE2_9RHOB</name>